<dbReference type="AlphaFoldDB" id="A0A1L8TQ45"/>
<accession>A0A1L8TQ45</accession>
<proteinExistence type="predicted"/>
<dbReference type="Proteomes" id="UP000182077">
    <property type="component" value="Unassembled WGS sequence"/>
</dbReference>
<reference evidence="1 2" key="1">
    <citation type="submission" date="2014-12" db="EMBL/GenBank/DDBJ databases">
        <title>Draft genome sequences of 29 type strains of Enterococci.</title>
        <authorList>
            <person name="Zhong Z."/>
            <person name="Sun Z."/>
            <person name="Liu W."/>
            <person name="Zhang W."/>
            <person name="Zhang H."/>
        </authorList>
    </citation>
    <scope>NUCLEOTIDE SEQUENCE [LARGE SCALE GENOMIC DNA]</scope>
    <source>
        <strain evidence="1 2">DSM 17122</strain>
    </source>
</reference>
<organism evidence="1 2">
    <name type="scientific">Enterococcus hermanniensis</name>
    <dbReference type="NCBI Taxonomy" id="249189"/>
    <lineage>
        <taxon>Bacteria</taxon>
        <taxon>Bacillati</taxon>
        <taxon>Bacillota</taxon>
        <taxon>Bacilli</taxon>
        <taxon>Lactobacillales</taxon>
        <taxon>Enterococcaceae</taxon>
        <taxon>Enterococcus</taxon>
    </lineage>
</organism>
<name>A0A1L8TQ45_9ENTE</name>
<dbReference type="STRING" id="249189.RV04_GL001360"/>
<evidence type="ECO:0008006" key="3">
    <source>
        <dbReference type="Google" id="ProtNLM"/>
    </source>
</evidence>
<dbReference type="EMBL" id="JXKQ01000003">
    <property type="protein sequence ID" value="OJG46194.1"/>
    <property type="molecule type" value="Genomic_DNA"/>
</dbReference>
<protein>
    <recommendedName>
        <fullName evidence="3">PTS EIIB type-3 domain-containing protein</fullName>
    </recommendedName>
</protein>
<evidence type="ECO:0000313" key="2">
    <source>
        <dbReference type="Proteomes" id="UP000182077"/>
    </source>
</evidence>
<comment type="caution">
    <text evidence="1">The sequence shown here is derived from an EMBL/GenBank/DDBJ whole genome shotgun (WGS) entry which is preliminary data.</text>
</comment>
<gene>
    <name evidence="1" type="ORF">RV04_GL001360</name>
</gene>
<keyword evidence="2" id="KW-1185">Reference proteome</keyword>
<dbReference type="OrthoDB" id="2191604at2"/>
<sequence length="101" mass="11725">MKKLCFVLTVSSGINYGSISSVPLIKNNEDLKKYFSDDYIVSTNYIRDKDKVDYLVVPDPFVPFENENDLPIIKVPARLFMTKDFDEINNCIDEYFDKNPT</sequence>
<evidence type="ECO:0000313" key="1">
    <source>
        <dbReference type="EMBL" id="OJG46194.1"/>
    </source>
</evidence>
<dbReference type="RefSeq" id="WP_071857289.1">
    <property type="nucleotide sequence ID" value="NZ_JBHSHK010000001.1"/>
</dbReference>